<evidence type="ECO:0000313" key="2">
    <source>
        <dbReference type="EMBL" id="NVO23523.1"/>
    </source>
</evidence>
<reference evidence="2 3" key="1">
    <citation type="submission" date="2020-04" db="EMBL/GenBank/DDBJ databases">
        <title>Donghicola sp., a member of the Rhodobacteraceae family isolated from mangrove forest in Thailand.</title>
        <authorList>
            <person name="Charoenyingcharoen P."/>
            <person name="Yukphan P."/>
        </authorList>
    </citation>
    <scope>NUCLEOTIDE SEQUENCE [LARGE SCALE GENOMIC DNA]</scope>
    <source>
        <strain evidence="2 3">B5-SW-15</strain>
    </source>
</reference>
<sequence>MITDKHFQRLERAERLARLMDRAFRVPGTQIRFGWDAIFGVIPGIGDSVALLPSLYIIGLARGAGAPMSVLLEMAWNMVLDWFIGLFPLVGDVLDIGFKANIRNARLLRTYLEGARTA</sequence>
<keyword evidence="1" id="KW-0472">Membrane</keyword>
<keyword evidence="1" id="KW-0812">Transmembrane</keyword>
<protein>
    <submittedName>
        <fullName evidence="2">DUF4112 domain-containing protein</fullName>
    </submittedName>
</protein>
<name>A0A850Q3H3_9RHOB</name>
<dbReference type="PANTHER" id="PTHR35519">
    <property type="entry name" value="MEMBRANE PROTEINS"/>
    <property type="match status" value="1"/>
</dbReference>
<keyword evidence="1" id="KW-1133">Transmembrane helix</keyword>
<feature type="transmembrane region" description="Helical" evidence="1">
    <location>
        <begin position="37"/>
        <end position="59"/>
    </location>
</feature>
<evidence type="ECO:0000256" key="1">
    <source>
        <dbReference type="SAM" id="Phobius"/>
    </source>
</evidence>
<dbReference type="Proteomes" id="UP000592216">
    <property type="component" value="Unassembled WGS sequence"/>
</dbReference>
<dbReference type="InterPro" id="IPR025187">
    <property type="entry name" value="DUF4112"/>
</dbReference>
<dbReference type="EMBL" id="JABCJE010000003">
    <property type="protein sequence ID" value="NVO23523.1"/>
    <property type="molecule type" value="Genomic_DNA"/>
</dbReference>
<gene>
    <name evidence="2" type="ORF">HJ536_09150</name>
</gene>
<evidence type="ECO:0000313" key="3">
    <source>
        <dbReference type="Proteomes" id="UP000592216"/>
    </source>
</evidence>
<proteinExistence type="predicted"/>
<dbReference type="PANTHER" id="PTHR35519:SF2">
    <property type="entry name" value="PH DOMAIN PROTEIN"/>
    <property type="match status" value="1"/>
</dbReference>
<organism evidence="2 3">
    <name type="scientific">Donghicola mangrovi</name>
    <dbReference type="NCBI Taxonomy" id="2729614"/>
    <lineage>
        <taxon>Bacteria</taxon>
        <taxon>Pseudomonadati</taxon>
        <taxon>Pseudomonadota</taxon>
        <taxon>Alphaproteobacteria</taxon>
        <taxon>Rhodobacterales</taxon>
        <taxon>Roseobacteraceae</taxon>
        <taxon>Donghicola</taxon>
    </lineage>
</organism>
<accession>A0A850Q3H3</accession>
<dbReference type="Pfam" id="PF13430">
    <property type="entry name" value="DUF4112"/>
    <property type="match status" value="1"/>
</dbReference>
<feature type="transmembrane region" description="Helical" evidence="1">
    <location>
        <begin position="79"/>
        <end position="98"/>
    </location>
</feature>
<dbReference type="RefSeq" id="WP_177157488.1">
    <property type="nucleotide sequence ID" value="NZ_JABCJE010000003.1"/>
</dbReference>
<comment type="caution">
    <text evidence="2">The sequence shown here is derived from an EMBL/GenBank/DDBJ whole genome shotgun (WGS) entry which is preliminary data.</text>
</comment>
<dbReference type="AlphaFoldDB" id="A0A850Q3H3"/>